<dbReference type="PANTHER" id="PTHR19277:SF125">
    <property type="entry name" value="B6"/>
    <property type="match status" value="1"/>
</dbReference>
<dbReference type="GO" id="GO:0046872">
    <property type="term" value="F:metal ion binding"/>
    <property type="evidence" value="ECO:0007669"/>
    <property type="project" value="UniProtKB-KW"/>
</dbReference>
<dbReference type="AlphaFoldDB" id="A0A6S7FN06"/>
<evidence type="ECO:0000313" key="5">
    <source>
        <dbReference type="EMBL" id="CAB3981244.1"/>
    </source>
</evidence>
<comment type="caution">
    <text evidence="5">The sequence shown here is derived from an EMBL/GenBank/DDBJ whole genome shotgun (WGS) entry which is preliminary data.</text>
</comment>
<dbReference type="InterPro" id="IPR013320">
    <property type="entry name" value="ConA-like_dom_sf"/>
</dbReference>
<reference evidence="5" key="1">
    <citation type="submission" date="2020-04" db="EMBL/GenBank/DDBJ databases">
        <authorList>
            <person name="Alioto T."/>
            <person name="Alioto T."/>
            <person name="Gomez Garrido J."/>
        </authorList>
    </citation>
    <scope>NUCLEOTIDE SEQUENCE</scope>
    <source>
        <strain evidence="5">A484AB</strain>
    </source>
</reference>
<evidence type="ECO:0000313" key="6">
    <source>
        <dbReference type="Proteomes" id="UP001152795"/>
    </source>
</evidence>
<comment type="cofactor">
    <cofactor evidence="1">
        <name>Ca(2+)</name>
        <dbReference type="ChEBI" id="CHEBI:29108"/>
    </cofactor>
</comment>
<evidence type="ECO:0000256" key="4">
    <source>
        <dbReference type="ARBA" id="ARBA00023157"/>
    </source>
</evidence>
<keyword evidence="6" id="KW-1185">Reference proteome</keyword>
<dbReference type="InterPro" id="IPR051360">
    <property type="entry name" value="Neuronal_Pentraxin_Related"/>
</dbReference>
<evidence type="ECO:0000256" key="3">
    <source>
        <dbReference type="ARBA" id="ARBA00022837"/>
    </source>
</evidence>
<dbReference type="OrthoDB" id="10009351at2759"/>
<gene>
    <name evidence="5" type="ORF">PACLA_8A056665</name>
</gene>
<name>A0A6S7FN06_PARCT</name>
<dbReference type="EMBL" id="CACRXK020000367">
    <property type="protein sequence ID" value="CAB3981244.1"/>
    <property type="molecule type" value="Genomic_DNA"/>
</dbReference>
<sequence length="251" mass="28757">MVPNKNKKCIRNFDLTFKGSIGRKWSLTTIPSTLSAFTICLWIKFPAYTQEYFQKEYAVLGYLSSGSIFPTLMTHFGLSVRYMKEGEASLVFKYYYWFDFVSRHEIELKLGQRVNTNEWNFLCVTRENSSGKTNLFWHGKDLISANKLLYPGHTMRKGGTFIVAGIPRRNIYDMVMYPAVPKNNLPLTITQTNVWDRSLTQDEITGMSSRENCGGGAGNVLDWKDFESQLDLSIFTKNDQSQCTTTPGSMF</sequence>
<evidence type="ECO:0000256" key="1">
    <source>
        <dbReference type="ARBA" id="ARBA00001913"/>
    </source>
</evidence>
<dbReference type="Proteomes" id="UP001152795">
    <property type="component" value="Unassembled WGS sequence"/>
</dbReference>
<keyword evidence="2" id="KW-0479">Metal-binding</keyword>
<accession>A0A6S7FN06</accession>
<organism evidence="5 6">
    <name type="scientific">Paramuricea clavata</name>
    <name type="common">Red gorgonian</name>
    <name type="synonym">Violescent sea-whip</name>
    <dbReference type="NCBI Taxonomy" id="317549"/>
    <lineage>
        <taxon>Eukaryota</taxon>
        <taxon>Metazoa</taxon>
        <taxon>Cnidaria</taxon>
        <taxon>Anthozoa</taxon>
        <taxon>Octocorallia</taxon>
        <taxon>Malacalcyonacea</taxon>
        <taxon>Plexauridae</taxon>
        <taxon>Paramuricea</taxon>
    </lineage>
</organism>
<keyword evidence="3" id="KW-0106">Calcium</keyword>
<dbReference type="PANTHER" id="PTHR19277">
    <property type="entry name" value="PENTRAXIN"/>
    <property type="match status" value="1"/>
</dbReference>
<dbReference type="Gene3D" id="2.60.120.200">
    <property type="match status" value="1"/>
</dbReference>
<protein>
    <submittedName>
        <fullName evidence="5">Uncharacterized protein</fullName>
    </submittedName>
</protein>
<keyword evidence="4" id="KW-1015">Disulfide bond</keyword>
<evidence type="ECO:0000256" key="2">
    <source>
        <dbReference type="ARBA" id="ARBA00022723"/>
    </source>
</evidence>
<dbReference type="SUPFAM" id="SSF49899">
    <property type="entry name" value="Concanavalin A-like lectins/glucanases"/>
    <property type="match status" value="1"/>
</dbReference>
<proteinExistence type="predicted"/>